<evidence type="ECO:0000313" key="3">
    <source>
        <dbReference type="Proteomes" id="UP000533598"/>
    </source>
</evidence>
<sequence length="130" mass="14210">MGRNLNPPRPVGDQSQPVRPRLRLVQPVGPAPGQPPPQWPGPDLPALRPRPATAHPPGPAPAPAPVARSRKPTDETDVRLAMECPFGCGVTVRGHVAEIVGEVMGVHVWLWHEWQFSDRHHGLPPIVTFR</sequence>
<proteinExistence type="predicted"/>
<feature type="compositionally biased region" description="Low complexity" evidence="1">
    <location>
        <begin position="44"/>
        <end position="53"/>
    </location>
</feature>
<keyword evidence="3" id="KW-1185">Reference proteome</keyword>
<accession>A0A7W7CKF0</accession>
<feature type="compositionally biased region" description="Pro residues" evidence="1">
    <location>
        <begin position="54"/>
        <end position="64"/>
    </location>
</feature>
<reference evidence="2 3" key="1">
    <citation type="submission" date="2020-08" db="EMBL/GenBank/DDBJ databases">
        <title>Sequencing the genomes of 1000 actinobacteria strains.</title>
        <authorList>
            <person name="Klenk H.-P."/>
        </authorList>
    </citation>
    <scope>NUCLEOTIDE SEQUENCE [LARGE SCALE GENOMIC DNA]</scope>
    <source>
        <strain evidence="2 3">DSM 44230</strain>
    </source>
</reference>
<protein>
    <submittedName>
        <fullName evidence="2">Uncharacterized protein</fullName>
    </submittedName>
</protein>
<dbReference type="Proteomes" id="UP000533598">
    <property type="component" value="Unassembled WGS sequence"/>
</dbReference>
<dbReference type="EMBL" id="JACHMH010000001">
    <property type="protein sequence ID" value="MBB4681109.1"/>
    <property type="molecule type" value="Genomic_DNA"/>
</dbReference>
<evidence type="ECO:0000313" key="2">
    <source>
        <dbReference type="EMBL" id="MBB4681109.1"/>
    </source>
</evidence>
<comment type="caution">
    <text evidence="2">The sequence shown here is derived from an EMBL/GenBank/DDBJ whole genome shotgun (WGS) entry which is preliminary data.</text>
</comment>
<dbReference type="AlphaFoldDB" id="A0A7W7CKF0"/>
<name>A0A7W7CKF0_9PSEU</name>
<feature type="region of interest" description="Disordered" evidence="1">
    <location>
        <begin position="1"/>
        <end position="75"/>
    </location>
</feature>
<gene>
    <name evidence="2" type="ORF">HNR67_007227</name>
</gene>
<organism evidence="2 3">
    <name type="scientific">Crossiella cryophila</name>
    <dbReference type="NCBI Taxonomy" id="43355"/>
    <lineage>
        <taxon>Bacteria</taxon>
        <taxon>Bacillati</taxon>
        <taxon>Actinomycetota</taxon>
        <taxon>Actinomycetes</taxon>
        <taxon>Pseudonocardiales</taxon>
        <taxon>Pseudonocardiaceae</taxon>
        <taxon>Crossiella</taxon>
    </lineage>
</organism>
<feature type="compositionally biased region" description="Pro residues" evidence="1">
    <location>
        <begin position="29"/>
        <end position="43"/>
    </location>
</feature>
<evidence type="ECO:0000256" key="1">
    <source>
        <dbReference type="SAM" id="MobiDB-lite"/>
    </source>
</evidence>